<dbReference type="Pfam" id="PF01451">
    <property type="entry name" value="LMWPc"/>
    <property type="match status" value="1"/>
</dbReference>
<dbReference type="InterPro" id="IPR036196">
    <property type="entry name" value="Ptyr_pPase_sf"/>
</dbReference>
<dbReference type="PRINTS" id="PR00719">
    <property type="entry name" value="LMWPTPASE"/>
</dbReference>
<feature type="active site" evidence="4">
    <location>
        <position position="19"/>
    </location>
</feature>
<evidence type="ECO:0000256" key="2">
    <source>
        <dbReference type="ARBA" id="ARBA00022801"/>
    </source>
</evidence>
<feature type="active site" description="Proton donor" evidence="4">
    <location>
        <position position="131"/>
    </location>
</feature>
<dbReference type="CDD" id="cd16343">
    <property type="entry name" value="LMWPTP"/>
    <property type="match status" value="1"/>
</dbReference>
<name>A0AAP8NLB4_9BACT</name>
<dbReference type="PANTHER" id="PTHR47439">
    <property type="entry name" value="LOW MOLECULAR WEIGHT PHOSPHOTYROSINE PROTEIN PHOSPHATASE-RELATED"/>
    <property type="match status" value="1"/>
</dbReference>
<evidence type="ECO:0000256" key="3">
    <source>
        <dbReference type="ARBA" id="ARBA00022912"/>
    </source>
</evidence>
<dbReference type="Proteomes" id="UP000235914">
    <property type="component" value="Unassembled WGS sequence"/>
</dbReference>
<keyword evidence="3" id="KW-0904">Protein phosphatase</keyword>
<evidence type="ECO:0000259" key="5">
    <source>
        <dbReference type="SMART" id="SM00226"/>
    </source>
</evidence>
<dbReference type="PANTHER" id="PTHR47439:SF1">
    <property type="entry name" value="ACID PHOSPHATASE"/>
    <property type="match status" value="1"/>
</dbReference>
<dbReference type="AlphaFoldDB" id="A0AAP8NLB4"/>
<evidence type="ECO:0000313" key="7">
    <source>
        <dbReference type="Proteomes" id="UP000235914"/>
    </source>
</evidence>
<dbReference type="FunFam" id="3.40.50.2300:FF:000113">
    <property type="entry name" value="Low molecular weight protein-tyrosine-phosphatase"/>
    <property type="match status" value="1"/>
</dbReference>
<dbReference type="InterPro" id="IPR017867">
    <property type="entry name" value="Tyr_phospatase_low_mol_wt"/>
</dbReference>
<dbReference type="EMBL" id="PJKN01000003">
    <property type="protein sequence ID" value="PNC56448.1"/>
    <property type="molecule type" value="Genomic_DNA"/>
</dbReference>
<dbReference type="InterPro" id="IPR023485">
    <property type="entry name" value="Ptyr_pPase"/>
</dbReference>
<comment type="caution">
    <text evidence="6">The sequence shown here is derived from an EMBL/GenBank/DDBJ whole genome shotgun (WGS) entry which is preliminary data.</text>
</comment>
<dbReference type="InterPro" id="IPR052995">
    <property type="entry name" value="LMW-PTP"/>
</dbReference>
<dbReference type="SMART" id="SM00226">
    <property type="entry name" value="LMWPc"/>
    <property type="match status" value="1"/>
</dbReference>
<evidence type="ECO:0000256" key="4">
    <source>
        <dbReference type="PIRSR" id="PIRSR617867-1"/>
    </source>
</evidence>
<evidence type="ECO:0000256" key="1">
    <source>
        <dbReference type="ARBA" id="ARBA00011063"/>
    </source>
</evidence>
<sequence length="164" mass="18675">MSAPEPYRVLFVCLGNICRSPAAEIIFKKMVAEQGLEHLIESDSAGMIGYHRGCPPDSRMLTALKKYGYEDPGLKSRPVRKEDLEQFDLIVGMDRENLRDLKRLDKKGQWAGKIAPMCFFTTRFPDEEVPDPYYGGQEGFEYVVKLLQDGCGNLLERLKEQLPL</sequence>
<feature type="active site" description="Nucleophile" evidence="4">
    <location>
        <position position="13"/>
    </location>
</feature>
<feature type="domain" description="Phosphotyrosine protein phosphatase I" evidence="5">
    <location>
        <begin position="7"/>
        <end position="157"/>
    </location>
</feature>
<protein>
    <submittedName>
        <fullName evidence="6">Protein tyrosine phosphatase</fullName>
    </submittedName>
</protein>
<keyword evidence="2" id="KW-0378">Hydrolase</keyword>
<reference evidence="6 7" key="1">
    <citation type="journal article" date="2017" name="BMC Genomics">
        <title>Genome sequencing of 39 Akkermansia muciniphila isolates reveals its population structure, genomic and functional diverisity, and global distribution in mammalian gut microbiotas.</title>
        <authorList>
            <person name="Guo X."/>
            <person name="Li S."/>
            <person name="Zhang J."/>
            <person name="Wu F."/>
            <person name="Li X."/>
            <person name="Wu D."/>
            <person name="Zhang M."/>
            <person name="Ou Z."/>
            <person name="Jie Z."/>
            <person name="Yan Q."/>
            <person name="Li P."/>
            <person name="Yi J."/>
            <person name="Peng Y."/>
        </authorList>
    </citation>
    <scope>NUCLEOTIDE SEQUENCE [LARGE SCALE GENOMIC DNA]</scope>
    <source>
        <strain evidence="6 7">GP43</strain>
    </source>
</reference>
<accession>A0AAP8NLB4</accession>
<dbReference type="RefSeq" id="WP_102735704.1">
    <property type="nucleotide sequence ID" value="NZ_CP025824.1"/>
</dbReference>
<proteinExistence type="inferred from homology"/>
<evidence type="ECO:0000313" key="6">
    <source>
        <dbReference type="EMBL" id="PNC56448.1"/>
    </source>
</evidence>
<comment type="similarity">
    <text evidence="1">Belongs to the low molecular weight phosphotyrosine protein phosphatase family.</text>
</comment>
<dbReference type="GO" id="GO:0004725">
    <property type="term" value="F:protein tyrosine phosphatase activity"/>
    <property type="evidence" value="ECO:0007669"/>
    <property type="project" value="InterPro"/>
</dbReference>
<gene>
    <name evidence="6" type="ORF">CXU09_06690</name>
</gene>
<dbReference type="Gene3D" id="3.40.50.2300">
    <property type="match status" value="1"/>
</dbReference>
<dbReference type="SUPFAM" id="SSF52788">
    <property type="entry name" value="Phosphotyrosine protein phosphatases I"/>
    <property type="match status" value="1"/>
</dbReference>
<organism evidence="6 7">
    <name type="scientific">Akkermansia muciniphila</name>
    <dbReference type="NCBI Taxonomy" id="239935"/>
    <lineage>
        <taxon>Bacteria</taxon>
        <taxon>Pseudomonadati</taxon>
        <taxon>Verrucomicrobiota</taxon>
        <taxon>Verrucomicrobiia</taxon>
        <taxon>Verrucomicrobiales</taxon>
        <taxon>Akkermansiaceae</taxon>
        <taxon>Akkermansia</taxon>
    </lineage>
</organism>